<sequence>MGKTIRIIPRLDIKGPNLVKGIHLEGLRVLGKPEQYARYYYEAGADELAYIDVVASLYNRNSLHDIISRTAREIFIPLMVGGGLRTIEDIRAVLRAGADKVSINTAAINNPQIISEAANIFGSSTIVVSIEAIKEKDSRYLAYTDNGRQFTGVEVIEWAKRVESLGAGEIVITSVDRDGTGEGFDLELTSAVSSAVSIPVIAHGGAGSIGHIKQVILEGKADAVAVASLLHYNYLIGHKIELGSEKEGNTEFISNGIKSSKINSADLSGIKKYLFEQGINCRIGENCNA</sequence>
<dbReference type="STRING" id="1802579.A2310_07645"/>
<dbReference type="GO" id="GO:0016829">
    <property type="term" value="F:lyase activity"/>
    <property type="evidence" value="ECO:0007669"/>
    <property type="project" value="UniProtKB-KW"/>
</dbReference>
<proteinExistence type="inferred from homology"/>
<dbReference type="GO" id="GO:0000105">
    <property type="term" value="P:L-histidine biosynthetic process"/>
    <property type="evidence" value="ECO:0007669"/>
    <property type="project" value="UniProtKB-UniPathway"/>
</dbReference>
<keyword evidence="7" id="KW-0456">Lyase</keyword>
<comment type="similarity">
    <text evidence="2 11">Belongs to the HisA/HisF family.</text>
</comment>
<dbReference type="InterPro" id="IPR050064">
    <property type="entry name" value="IGPS_HisA/HisF"/>
</dbReference>
<evidence type="ECO:0000256" key="3">
    <source>
        <dbReference type="ARBA" id="ARBA00011152"/>
    </source>
</evidence>
<evidence type="ECO:0000256" key="2">
    <source>
        <dbReference type="ARBA" id="ARBA00009667"/>
    </source>
</evidence>
<evidence type="ECO:0000313" key="13">
    <source>
        <dbReference type="Proteomes" id="UP000178417"/>
    </source>
</evidence>
<evidence type="ECO:0000256" key="5">
    <source>
        <dbReference type="ARBA" id="ARBA00022605"/>
    </source>
</evidence>
<organism evidence="12 13">
    <name type="scientific">candidate division WOR-1 bacterium RIFOXYB2_FULL_37_13</name>
    <dbReference type="NCBI Taxonomy" id="1802579"/>
    <lineage>
        <taxon>Bacteria</taxon>
        <taxon>Bacillati</taxon>
        <taxon>Saganbacteria</taxon>
    </lineage>
</organism>
<dbReference type="PANTHER" id="PTHR21235:SF2">
    <property type="entry name" value="IMIDAZOLE GLYCEROL PHOSPHATE SYNTHASE HISHF"/>
    <property type="match status" value="1"/>
</dbReference>
<comment type="pathway">
    <text evidence="1">Amino-acid biosynthesis; L-histidine biosynthesis; L-histidine from 5-phospho-alpha-D-ribose 1-diphosphate: step 5/9.</text>
</comment>
<dbReference type="Pfam" id="PF00977">
    <property type="entry name" value="His_biosynth"/>
    <property type="match status" value="1"/>
</dbReference>
<dbReference type="AlphaFoldDB" id="A0A1F4SQD5"/>
<comment type="subunit">
    <text evidence="3">Heterodimer of HisH and HisF.</text>
</comment>
<dbReference type="EMBL" id="MEUB01000027">
    <property type="protein sequence ID" value="OGC22620.1"/>
    <property type="molecule type" value="Genomic_DNA"/>
</dbReference>
<dbReference type="PANTHER" id="PTHR21235">
    <property type="entry name" value="IMIDAZOLE GLYCEROL PHOSPHATE SYNTHASE SUBUNIT HISF/H IGP SYNTHASE SUBUNIT HISF/H"/>
    <property type="match status" value="1"/>
</dbReference>
<dbReference type="InterPro" id="IPR013785">
    <property type="entry name" value="Aldolase_TIM"/>
</dbReference>
<dbReference type="InterPro" id="IPR006062">
    <property type="entry name" value="His_biosynth"/>
</dbReference>
<dbReference type="SUPFAM" id="SSF51366">
    <property type="entry name" value="Ribulose-phoshate binding barrel"/>
    <property type="match status" value="1"/>
</dbReference>
<reference evidence="12 13" key="1">
    <citation type="journal article" date="2016" name="Nat. Commun.">
        <title>Thousands of microbial genomes shed light on interconnected biogeochemical processes in an aquifer system.</title>
        <authorList>
            <person name="Anantharaman K."/>
            <person name="Brown C.T."/>
            <person name="Hug L.A."/>
            <person name="Sharon I."/>
            <person name="Castelle C.J."/>
            <person name="Probst A.J."/>
            <person name="Thomas B.C."/>
            <person name="Singh A."/>
            <person name="Wilkins M.J."/>
            <person name="Karaoz U."/>
            <person name="Brodie E.L."/>
            <person name="Williams K.H."/>
            <person name="Hubbard S.S."/>
            <person name="Banfield J.F."/>
        </authorList>
    </citation>
    <scope>NUCLEOTIDE SEQUENCE [LARGE SCALE GENOMIC DNA]</scope>
</reference>
<comment type="catalytic activity">
    <reaction evidence="10">
        <text>5-[(5-phospho-1-deoxy-D-ribulos-1-ylimino)methylamino]-1-(5-phospho-beta-D-ribosyl)imidazole-4-carboxamide + L-glutamine = D-erythro-1-(imidazol-4-yl)glycerol 3-phosphate + 5-amino-1-(5-phospho-beta-D-ribosyl)imidazole-4-carboxamide + L-glutamate + H(+)</text>
        <dbReference type="Rhea" id="RHEA:24793"/>
        <dbReference type="ChEBI" id="CHEBI:15378"/>
        <dbReference type="ChEBI" id="CHEBI:29985"/>
        <dbReference type="ChEBI" id="CHEBI:58278"/>
        <dbReference type="ChEBI" id="CHEBI:58359"/>
        <dbReference type="ChEBI" id="CHEBI:58475"/>
        <dbReference type="ChEBI" id="CHEBI:58525"/>
        <dbReference type="EC" id="4.3.2.10"/>
    </reaction>
</comment>
<dbReference type="GO" id="GO:0000107">
    <property type="term" value="F:imidazoleglycerol-phosphate synthase activity"/>
    <property type="evidence" value="ECO:0007669"/>
    <property type="project" value="InterPro"/>
</dbReference>
<evidence type="ECO:0000256" key="1">
    <source>
        <dbReference type="ARBA" id="ARBA00005091"/>
    </source>
</evidence>
<dbReference type="EC" id="4.3.2.10" evidence="4"/>
<keyword evidence="6 11" id="KW-0368">Histidine biosynthesis</keyword>
<dbReference type="CDD" id="cd04731">
    <property type="entry name" value="HisF"/>
    <property type="match status" value="1"/>
</dbReference>
<evidence type="ECO:0000256" key="6">
    <source>
        <dbReference type="ARBA" id="ARBA00023102"/>
    </source>
</evidence>
<evidence type="ECO:0000256" key="8">
    <source>
        <dbReference type="ARBA" id="ARBA00025475"/>
    </source>
</evidence>
<keyword evidence="5 11" id="KW-0028">Amino-acid biosynthesis</keyword>
<dbReference type="InterPro" id="IPR004651">
    <property type="entry name" value="HisF"/>
</dbReference>
<gene>
    <name evidence="12" type="ORF">A2310_07645</name>
</gene>
<accession>A0A1F4SQD5</accession>
<dbReference type="InterPro" id="IPR011060">
    <property type="entry name" value="RibuloseP-bd_barrel"/>
</dbReference>
<dbReference type="UniPathway" id="UPA00031">
    <property type="reaction ID" value="UER00010"/>
</dbReference>
<dbReference type="Gene3D" id="3.20.20.70">
    <property type="entry name" value="Aldolase class I"/>
    <property type="match status" value="1"/>
</dbReference>
<dbReference type="Proteomes" id="UP000178417">
    <property type="component" value="Unassembled WGS sequence"/>
</dbReference>
<comment type="function">
    <text evidence="8">IGPS catalyzes the conversion of PRFAR and glutamine to IGP, AICAR and glutamate. The HisF subunit catalyzes the cyclization activity that produces IGP and AICAR from PRFAR using the ammonia provided by the HisH subunit.</text>
</comment>
<protein>
    <recommendedName>
        <fullName evidence="4">imidazole glycerol-phosphate synthase</fullName>
        <ecNumber evidence="4">4.3.2.10</ecNumber>
    </recommendedName>
    <alternativeName>
        <fullName evidence="9">IGP synthase cyclase subunit</fullName>
    </alternativeName>
</protein>
<evidence type="ECO:0000256" key="4">
    <source>
        <dbReference type="ARBA" id="ARBA00012809"/>
    </source>
</evidence>
<evidence type="ECO:0000256" key="10">
    <source>
        <dbReference type="ARBA" id="ARBA00047838"/>
    </source>
</evidence>
<comment type="caution">
    <text evidence="12">The sequence shown here is derived from an EMBL/GenBank/DDBJ whole genome shotgun (WGS) entry which is preliminary data.</text>
</comment>
<evidence type="ECO:0000313" key="12">
    <source>
        <dbReference type="EMBL" id="OGC22620.1"/>
    </source>
</evidence>
<evidence type="ECO:0000256" key="7">
    <source>
        <dbReference type="ARBA" id="ARBA00023239"/>
    </source>
</evidence>
<name>A0A1F4SQD5_UNCSA</name>
<evidence type="ECO:0000256" key="9">
    <source>
        <dbReference type="ARBA" id="ARBA00030264"/>
    </source>
</evidence>
<evidence type="ECO:0000256" key="11">
    <source>
        <dbReference type="RuleBase" id="RU003657"/>
    </source>
</evidence>